<accession>A0A9D7JYP2</accession>
<keyword evidence="4" id="KW-0029">Amino-acid transport</keyword>
<evidence type="ECO:0000256" key="4">
    <source>
        <dbReference type="ARBA" id="ARBA00022970"/>
    </source>
</evidence>
<dbReference type="GO" id="GO:0006865">
    <property type="term" value="P:amino acid transport"/>
    <property type="evidence" value="ECO:0007669"/>
    <property type="project" value="UniProtKB-KW"/>
</dbReference>
<dbReference type="InterPro" id="IPR028081">
    <property type="entry name" value="Leu-bd"/>
</dbReference>
<protein>
    <submittedName>
        <fullName evidence="6">ABC transporter substrate-binding protein</fullName>
    </submittedName>
</protein>
<dbReference type="PRINTS" id="PR00337">
    <property type="entry name" value="LEUILEVALBP"/>
</dbReference>
<dbReference type="InterPro" id="IPR028082">
    <property type="entry name" value="Peripla_BP_I"/>
</dbReference>
<sequence>MRHAFLLPLIASLSLTACGPSEPIRIGFVGGLTGRVADLGIAGRNGFQLAVEQMNSAGGVQGRQIELIIKDDGQDPAQARKVTEELVAAKVVAIIGPMTSAMAEPVLAAATAGGIAVISPTATTTALTGKDDLFLRVTSDTASYADLSARYHFNKNGVRRVAAVFDTRNRAYTESWLNDFRKTFTALGGTLSAEIGFESGDETKHAALVAQLLASAPDALLFISGAVDTARFAQQAREADAGRKLISVEWSGTEELIGLGGKAVEGLYLAQYFDRNDRTAEYQGFRRAYEGRFQQAPGFASVAAFDATRAALEAIGRAKRSTPVKEALLERGPFTGAQQAVRFNRFGDAERQAFVTTIRDGAFVVAD</sequence>
<dbReference type="PANTHER" id="PTHR30483">
    <property type="entry name" value="LEUCINE-SPECIFIC-BINDING PROTEIN"/>
    <property type="match status" value="1"/>
</dbReference>
<evidence type="ECO:0000259" key="5">
    <source>
        <dbReference type="Pfam" id="PF13458"/>
    </source>
</evidence>
<dbReference type="InterPro" id="IPR000709">
    <property type="entry name" value="Leu_Ile_Val-bd"/>
</dbReference>
<dbReference type="SUPFAM" id="SSF53822">
    <property type="entry name" value="Periplasmic binding protein-like I"/>
    <property type="match status" value="1"/>
</dbReference>
<proteinExistence type="inferred from homology"/>
<comment type="caution">
    <text evidence="6">The sequence shown here is derived from an EMBL/GenBank/DDBJ whole genome shotgun (WGS) entry which is preliminary data.</text>
</comment>
<evidence type="ECO:0000256" key="3">
    <source>
        <dbReference type="ARBA" id="ARBA00022729"/>
    </source>
</evidence>
<evidence type="ECO:0000256" key="1">
    <source>
        <dbReference type="ARBA" id="ARBA00010062"/>
    </source>
</evidence>
<dbReference type="EMBL" id="JADJUC010000002">
    <property type="protein sequence ID" value="MBK8523195.1"/>
    <property type="molecule type" value="Genomic_DNA"/>
</dbReference>
<evidence type="ECO:0000313" key="7">
    <source>
        <dbReference type="Proteomes" id="UP000886689"/>
    </source>
</evidence>
<evidence type="ECO:0000256" key="2">
    <source>
        <dbReference type="ARBA" id="ARBA00022448"/>
    </source>
</evidence>
<organism evidence="6 7">
    <name type="scientific">Candidatus Proximibacter danicus</name>
    <dbReference type="NCBI Taxonomy" id="2954365"/>
    <lineage>
        <taxon>Bacteria</taxon>
        <taxon>Pseudomonadati</taxon>
        <taxon>Pseudomonadota</taxon>
        <taxon>Betaproteobacteria</taxon>
        <taxon>Candidatus Proximibacter</taxon>
    </lineage>
</organism>
<keyword evidence="3" id="KW-0732">Signal</keyword>
<comment type="similarity">
    <text evidence="1">Belongs to the leucine-binding protein family.</text>
</comment>
<gene>
    <name evidence="6" type="ORF">IPL58_03165</name>
</gene>
<dbReference type="PANTHER" id="PTHR30483:SF6">
    <property type="entry name" value="PERIPLASMIC BINDING PROTEIN OF ABC TRANSPORTER FOR NATURAL AMINO ACIDS"/>
    <property type="match status" value="1"/>
</dbReference>
<dbReference type="CDD" id="cd19983">
    <property type="entry name" value="PBP1_ABC_HAAT-like"/>
    <property type="match status" value="1"/>
</dbReference>
<dbReference type="Proteomes" id="UP000886689">
    <property type="component" value="Unassembled WGS sequence"/>
</dbReference>
<dbReference type="Pfam" id="PF13458">
    <property type="entry name" value="Peripla_BP_6"/>
    <property type="match status" value="1"/>
</dbReference>
<dbReference type="AlphaFoldDB" id="A0A9D7JYP2"/>
<reference evidence="6" key="1">
    <citation type="submission" date="2020-10" db="EMBL/GenBank/DDBJ databases">
        <title>Connecting structure to function with the recovery of over 1000 high-quality activated sludge metagenome-assembled genomes encoding full-length rRNA genes using long-read sequencing.</title>
        <authorList>
            <person name="Singleton C.M."/>
            <person name="Petriglieri F."/>
            <person name="Kristensen J.M."/>
            <person name="Kirkegaard R.H."/>
            <person name="Michaelsen T.Y."/>
            <person name="Andersen M.H."/>
            <person name="Karst S.M."/>
            <person name="Dueholm M.S."/>
            <person name="Nielsen P.H."/>
            <person name="Albertsen M."/>
        </authorList>
    </citation>
    <scope>NUCLEOTIDE SEQUENCE</scope>
    <source>
        <strain evidence="6">Hirt_18-Q3-R61-65_BATAC.395</strain>
    </source>
</reference>
<dbReference type="InterPro" id="IPR051010">
    <property type="entry name" value="BCAA_transport"/>
</dbReference>
<dbReference type="PROSITE" id="PS51257">
    <property type="entry name" value="PROKAR_LIPOPROTEIN"/>
    <property type="match status" value="1"/>
</dbReference>
<dbReference type="Gene3D" id="3.40.50.2300">
    <property type="match status" value="2"/>
</dbReference>
<name>A0A9D7JYP2_9PROT</name>
<keyword evidence="2" id="KW-0813">Transport</keyword>
<feature type="domain" description="Leucine-binding protein" evidence="5">
    <location>
        <begin position="23"/>
        <end position="361"/>
    </location>
</feature>
<evidence type="ECO:0000313" key="6">
    <source>
        <dbReference type="EMBL" id="MBK8523195.1"/>
    </source>
</evidence>